<proteinExistence type="predicted"/>
<name>A0A6C0J6X3_9ZZZZ</name>
<evidence type="ECO:0000313" key="1">
    <source>
        <dbReference type="EMBL" id="QHU00456.1"/>
    </source>
</evidence>
<dbReference type="EMBL" id="MN740327">
    <property type="protein sequence ID" value="QHU00456.1"/>
    <property type="molecule type" value="Genomic_DNA"/>
</dbReference>
<accession>A0A6C0J6X3</accession>
<reference evidence="1" key="1">
    <citation type="journal article" date="2020" name="Nature">
        <title>Giant virus diversity and host interactions through global metagenomics.</title>
        <authorList>
            <person name="Schulz F."/>
            <person name="Roux S."/>
            <person name="Paez-Espino D."/>
            <person name="Jungbluth S."/>
            <person name="Walsh D.A."/>
            <person name="Denef V.J."/>
            <person name="McMahon K.D."/>
            <person name="Konstantinidis K.T."/>
            <person name="Eloe-Fadrosh E.A."/>
            <person name="Kyrpides N.C."/>
            <person name="Woyke T."/>
        </authorList>
    </citation>
    <scope>NUCLEOTIDE SEQUENCE</scope>
    <source>
        <strain evidence="1">GVMAG-M-3300025860-20</strain>
    </source>
</reference>
<sequence length="86" mass="10229">MIPVCELRNAGLFDNLMVFDDDYMNNFSLKVRGILIQELRCILCKMTPEQYLNRYCAQSIFPYGVLVMLIRRYKDKLTDLKQKYGH</sequence>
<dbReference type="AlphaFoldDB" id="A0A6C0J6X3"/>
<protein>
    <submittedName>
        <fullName evidence="1">Uncharacterized protein</fullName>
    </submittedName>
</protein>
<organism evidence="1">
    <name type="scientific">viral metagenome</name>
    <dbReference type="NCBI Taxonomy" id="1070528"/>
    <lineage>
        <taxon>unclassified sequences</taxon>
        <taxon>metagenomes</taxon>
        <taxon>organismal metagenomes</taxon>
    </lineage>
</organism>